<sequence>MRSHTGPAEIAALERPQGMVPVKHRPRCLEAGLPERGRPACCRPPPAAEWDSDGGGSRRSVGMMSMAHARTKAVLHLPTKHARTKAVLHLPTKQVRKALAGWWVCFSLPCHSILSGEGSVPISIPLA</sequence>
<gene>
    <name evidence="2" type="ORF">PVAP13_8KG249400</name>
</gene>
<evidence type="ECO:0000313" key="2">
    <source>
        <dbReference type="EMBL" id="KAG2562388.1"/>
    </source>
</evidence>
<dbReference type="EMBL" id="CM029051">
    <property type="protein sequence ID" value="KAG2562388.1"/>
    <property type="molecule type" value="Genomic_DNA"/>
</dbReference>
<accession>A0A8T0PN90</accession>
<proteinExistence type="predicted"/>
<evidence type="ECO:0000256" key="1">
    <source>
        <dbReference type="SAM" id="MobiDB-lite"/>
    </source>
</evidence>
<evidence type="ECO:0000313" key="3">
    <source>
        <dbReference type="Proteomes" id="UP000823388"/>
    </source>
</evidence>
<comment type="caution">
    <text evidence="2">The sequence shown here is derived from an EMBL/GenBank/DDBJ whole genome shotgun (WGS) entry which is preliminary data.</text>
</comment>
<keyword evidence="3" id="KW-1185">Reference proteome</keyword>
<dbReference type="AlphaFoldDB" id="A0A8T0PN90"/>
<dbReference type="Proteomes" id="UP000823388">
    <property type="component" value="Chromosome 8K"/>
</dbReference>
<name>A0A8T0PN90_PANVG</name>
<organism evidence="2 3">
    <name type="scientific">Panicum virgatum</name>
    <name type="common">Blackwell switchgrass</name>
    <dbReference type="NCBI Taxonomy" id="38727"/>
    <lineage>
        <taxon>Eukaryota</taxon>
        <taxon>Viridiplantae</taxon>
        <taxon>Streptophyta</taxon>
        <taxon>Embryophyta</taxon>
        <taxon>Tracheophyta</taxon>
        <taxon>Spermatophyta</taxon>
        <taxon>Magnoliopsida</taxon>
        <taxon>Liliopsida</taxon>
        <taxon>Poales</taxon>
        <taxon>Poaceae</taxon>
        <taxon>PACMAD clade</taxon>
        <taxon>Panicoideae</taxon>
        <taxon>Panicodae</taxon>
        <taxon>Paniceae</taxon>
        <taxon>Panicinae</taxon>
        <taxon>Panicum</taxon>
        <taxon>Panicum sect. Hiantes</taxon>
    </lineage>
</organism>
<protein>
    <submittedName>
        <fullName evidence="2">Uncharacterized protein</fullName>
    </submittedName>
</protein>
<reference evidence="2" key="1">
    <citation type="submission" date="2020-05" db="EMBL/GenBank/DDBJ databases">
        <title>WGS assembly of Panicum virgatum.</title>
        <authorList>
            <person name="Lovell J.T."/>
            <person name="Jenkins J."/>
            <person name="Shu S."/>
            <person name="Juenger T.E."/>
            <person name="Schmutz J."/>
        </authorList>
    </citation>
    <scope>NUCLEOTIDE SEQUENCE</scope>
    <source>
        <strain evidence="2">AP13</strain>
    </source>
</reference>
<feature type="region of interest" description="Disordered" evidence="1">
    <location>
        <begin position="40"/>
        <end position="61"/>
    </location>
</feature>